<accession>A0ABV7L306</accession>
<dbReference type="Proteomes" id="UP001595528">
    <property type="component" value="Unassembled WGS sequence"/>
</dbReference>
<protein>
    <submittedName>
        <fullName evidence="2">Uncharacterized protein</fullName>
    </submittedName>
</protein>
<gene>
    <name evidence="2" type="ORF">ACFOGJ_16285</name>
</gene>
<keyword evidence="3" id="KW-1185">Reference proteome</keyword>
<sequence>MSEEQKPWRDHRPRGDQEAFPTGDRTHGGQAGMTLREYYAGLAMQGLLASGPHDCEAPGIAHDALLHADALLAALERSRG</sequence>
<comment type="caution">
    <text evidence="2">The sequence shown here is derived from an EMBL/GenBank/DDBJ whole genome shotgun (WGS) entry which is preliminary data.</text>
</comment>
<feature type="region of interest" description="Disordered" evidence="1">
    <location>
        <begin position="1"/>
        <end position="31"/>
    </location>
</feature>
<dbReference type="EMBL" id="JBHRTR010000028">
    <property type="protein sequence ID" value="MFC3228804.1"/>
    <property type="molecule type" value="Genomic_DNA"/>
</dbReference>
<reference evidence="3" key="1">
    <citation type="journal article" date="2019" name="Int. J. Syst. Evol. Microbiol.">
        <title>The Global Catalogue of Microorganisms (GCM) 10K type strain sequencing project: providing services to taxonomists for standard genome sequencing and annotation.</title>
        <authorList>
            <consortium name="The Broad Institute Genomics Platform"/>
            <consortium name="The Broad Institute Genome Sequencing Center for Infectious Disease"/>
            <person name="Wu L."/>
            <person name="Ma J."/>
        </authorList>
    </citation>
    <scope>NUCLEOTIDE SEQUENCE [LARGE SCALE GENOMIC DNA]</scope>
    <source>
        <strain evidence="3">KCTC 42964</strain>
    </source>
</reference>
<proteinExistence type="predicted"/>
<organism evidence="2 3">
    <name type="scientific">Marinibaculum pumilum</name>
    <dbReference type="NCBI Taxonomy" id="1766165"/>
    <lineage>
        <taxon>Bacteria</taxon>
        <taxon>Pseudomonadati</taxon>
        <taxon>Pseudomonadota</taxon>
        <taxon>Alphaproteobacteria</taxon>
        <taxon>Rhodospirillales</taxon>
        <taxon>Rhodospirillaceae</taxon>
        <taxon>Marinibaculum</taxon>
    </lineage>
</organism>
<dbReference type="RefSeq" id="WP_379902262.1">
    <property type="nucleotide sequence ID" value="NZ_JBHRTR010000028.1"/>
</dbReference>
<name>A0ABV7L306_9PROT</name>
<evidence type="ECO:0000313" key="3">
    <source>
        <dbReference type="Proteomes" id="UP001595528"/>
    </source>
</evidence>
<feature type="compositionally biased region" description="Basic and acidic residues" evidence="1">
    <location>
        <begin position="1"/>
        <end position="17"/>
    </location>
</feature>
<evidence type="ECO:0000256" key="1">
    <source>
        <dbReference type="SAM" id="MobiDB-lite"/>
    </source>
</evidence>
<evidence type="ECO:0000313" key="2">
    <source>
        <dbReference type="EMBL" id="MFC3228804.1"/>
    </source>
</evidence>